<dbReference type="CDD" id="cd06558">
    <property type="entry name" value="crotonase-like"/>
    <property type="match status" value="1"/>
</dbReference>
<dbReference type="Proteomes" id="UP000681425">
    <property type="component" value="Chromosome"/>
</dbReference>
<dbReference type="RefSeq" id="WP_212610549.1">
    <property type="nucleotide sequence ID" value="NZ_CP073910.1"/>
</dbReference>
<dbReference type="PROSITE" id="PS00166">
    <property type="entry name" value="ENOYL_COA_HYDRATASE"/>
    <property type="match status" value="1"/>
</dbReference>
<keyword evidence="4" id="KW-1185">Reference proteome</keyword>
<dbReference type="Gene3D" id="3.90.226.10">
    <property type="entry name" value="2-enoyl-CoA Hydratase, Chain A, domain 1"/>
    <property type="match status" value="1"/>
</dbReference>
<keyword evidence="3" id="KW-0456">Lyase</keyword>
<comment type="similarity">
    <text evidence="1 2">Belongs to the enoyl-CoA hydratase/isomerase family.</text>
</comment>
<dbReference type="PANTHER" id="PTHR43802:SF1">
    <property type="entry name" value="IP11341P-RELATED"/>
    <property type="match status" value="1"/>
</dbReference>
<evidence type="ECO:0000313" key="3">
    <source>
        <dbReference type="EMBL" id="QUT07394.1"/>
    </source>
</evidence>
<evidence type="ECO:0000313" key="4">
    <source>
        <dbReference type="Proteomes" id="UP000681425"/>
    </source>
</evidence>
<reference evidence="3" key="1">
    <citation type="submission" date="2021-04" db="EMBL/GenBank/DDBJ databases">
        <title>Isolation of p-tert-butylphenol degrading bacteria Sphingobium phenoxybenzoativorans Tas13 from active sludge.</title>
        <authorList>
            <person name="Li Y."/>
        </authorList>
    </citation>
    <scope>NUCLEOTIDE SEQUENCE</scope>
    <source>
        <strain evidence="3">Tas13</strain>
    </source>
</reference>
<dbReference type="InterPro" id="IPR029045">
    <property type="entry name" value="ClpP/crotonase-like_dom_sf"/>
</dbReference>
<dbReference type="InterPro" id="IPR001753">
    <property type="entry name" value="Enoyl-CoA_hydra/iso"/>
</dbReference>
<dbReference type="KEGG" id="spph:KFK14_08350"/>
<name>A0A975K9P4_9SPHN</name>
<dbReference type="EC" id="4.2.1.17" evidence="3"/>
<proteinExistence type="inferred from homology"/>
<evidence type="ECO:0000256" key="1">
    <source>
        <dbReference type="ARBA" id="ARBA00005254"/>
    </source>
</evidence>
<evidence type="ECO:0000256" key="2">
    <source>
        <dbReference type="RuleBase" id="RU003707"/>
    </source>
</evidence>
<dbReference type="Pfam" id="PF00378">
    <property type="entry name" value="ECH_1"/>
    <property type="match status" value="1"/>
</dbReference>
<organism evidence="3 4">
    <name type="scientific">Sphingobium phenoxybenzoativorans</name>
    <dbReference type="NCBI Taxonomy" id="1592790"/>
    <lineage>
        <taxon>Bacteria</taxon>
        <taxon>Pseudomonadati</taxon>
        <taxon>Pseudomonadota</taxon>
        <taxon>Alphaproteobacteria</taxon>
        <taxon>Sphingomonadales</taxon>
        <taxon>Sphingomonadaceae</taxon>
        <taxon>Sphingobium</taxon>
    </lineage>
</organism>
<dbReference type="NCBIfam" id="NF004525">
    <property type="entry name" value="PRK05870.1"/>
    <property type="match status" value="1"/>
</dbReference>
<dbReference type="InterPro" id="IPR018376">
    <property type="entry name" value="Enoyl-CoA_hyd/isom_CS"/>
</dbReference>
<gene>
    <name evidence="3" type="ORF">KFK14_08350</name>
</gene>
<protein>
    <submittedName>
        <fullName evidence="3">Enoyl-CoA hydratase</fullName>
        <ecNumber evidence="3">4.2.1.17</ecNumber>
    </submittedName>
</protein>
<dbReference type="PANTHER" id="PTHR43802">
    <property type="entry name" value="ENOYL-COA HYDRATASE"/>
    <property type="match status" value="1"/>
</dbReference>
<sequence>MSLIKLEKQDGIAIMTLNDPERRNILTVPLCEAILEKLAEAEADEGIHALIVTGEGSAFCAGADFGDLQAASEGDDAAVTMVYRSFMAVANSMLPTIAAVNGPAVGAGFNLALACDMRVACPEARFDTRFLKIGLHPGGGHSWLLLRAVGWSQASRLLLAGKAVDGETALSIGLADVLSEASGLLETAKTLAAPMAKTPRELLLRTKASLRLAGRSTHDETFAHETAEQAWSLSQPAFRSLLKR</sequence>
<accession>A0A975K9P4</accession>
<dbReference type="AlphaFoldDB" id="A0A975K9P4"/>
<dbReference type="GO" id="GO:0004300">
    <property type="term" value="F:enoyl-CoA hydratase activity"/>
    <property type="evidence" value="ECO:0007669"/>
    <property type="project" value="UniProtKB-EC"/>
</dbReference>
<dbReference type="SUPFAM" id="SSF52096">
    <property type="entry name" value="ClpP/crotonase"/>
    <property type="match status" value="1"/>
</dbReference>
<dbReference type="EMBL" id="CP073910">
    <property type="protein sequence ID" value="QUT07394.1"/>
    <property type="molecule type" value="Genomic_DNA"/>
</dbReference>